<evidence type="ECO:0000313" key="2">
    <source>
        <dbReference type="Ensembl" id="ENSCCRP00015023608.1"/>
    </source>
</evidence>
<feature type="region of interest" description="Disordered" evidence="1">
    <location>
        <begin position="31"/>
        <end position="53"/>
    </location>
</feature>
<sequence>MFAMLNSQNRLLNFPSMLAMACVASPLSKDTAAHTKTTGRFPERPPETPERLESQIIQREDCVSDYQGWVDFGRRSTN</sequence>
<evidence type="ECO:0000256" key="1">
    <source>
        <dbReference type="SAM" id="MobiDB-lite"/>
    </source>
</evidence>
<dbReference type="Ensembl" id="ENSCCRT00015024472.1">
    <property type="protein sequence ID" value="ENSCCRP00015023608.1"/>
    <property type="gene ID" value="ENSCCRG00015010108.1"/>
</dbReference>
<organism evidence="2 3">
    <name type="scientific">Cyprinus carpio</name>
    <name type="common">Common carp</name>
    <dbReference type="NCBI Taxonomy" id="7962"/>
    <lineage>
        <taxon>Eukaryota</taxon>
        <taxon>Metazoa</taxon>
        <taxon>Chordata</taxon>
        <taxon>Craniata</taxon>
        <taxon>Vertebrata</taxon>
        <taxon>Euteleostomi</taxon>
        <taxon>Actinopterygii</taxon>
        <taxon>Neopterygii</taxon>
        <taxon>Teleostei</taxon>
        <taxon>Ostariophysi</taxon>
        <taxon>Cypriniformes</taxon>
        <taxon>Cyprinidae</taxon>
        <taxon>Cyprininae</taxon>
        <taxon>Cyprinus</taxon>
    </lineage>
</organism>
<protein>
    <submittedName>
        <fullName evidence="2">Uncharacterized protein</fullName>
    </submittedName>
</protein>
<accession>A0A8C1TLB9</accession>
<dbReference type="AlphaFoldDB" id="A0A8C1TLB9"/>
<feature type="compositionally biased region" description="Basic and acidic residues" evidence="1">
    <location>
        <begin position="41"/>
        <end position="53"/>
    </location>
</feature>
<evidence type="ECO:0000313" key="3">
    <source>
        <dbReference type="Proteomes" id="UP000694700"/>
    </source>
</evidence>
<dbReference type="Proteomes" id="UP000694700">
    <property type="component" value="Unplaced"/>
</dbReference>
<reference evidence="2" key="1">
    <citation type="submission" date="2025-08" db="UniProtKB">
        <authorList>
            <consortium name="Ensembl"/>
        </authorList>
    </citation>
    <scope>IDENTIFICATION</scope>
</reference>
<name>A0A8C1TLB9_CYPCA</name>
<proteinExistence type="predicted"/>